<sequence length="107" mass="12080">MQSECPSLSLSVCHVLNLEGINNRIPFPMYFPSPRIKSDIGFCSEEFFNYASVHLAGDWNALAGRESNLEERLGDVHTEAGMEVVYEAMLRIRVGLRVATEELIKDF</sequence>
<gene>
    <name evidence="1" type="ORF">AVEN_101106_1</name>
</gene>
<keyword evidence="2" id="KW-1185">Reference proteome</keyword>
<reference evidence="1 2" key="1">
    <citation type="journal article" date="2019" name="Sci. Rep.">
        <title>Orb-weaving spider Araneus ventricosus genome elucidates the spidroin gene catalogue.</title>
        <authorList>
            <person name="Kono N."/>
            <person name="Nakamura H."/>
            <person name="Ohtoshi R."/>
            <person name="Moran D.A.P."/>
            <person name="Shinohara A."/>
            <person name="Yoshida Y."/>
            <person name="Fujiwara M."/>
            <person name="Mori M."/>
            <person name="Tomita M."/>
            <person name="Arakawa K."/>
        </authorList>
    </citation>
    <scope>NUCLEOTIDE SEQUENCE [LARGE SCALE GENOMIC DNA]</scope>
</reference>
<dbReference type="EMBL" id="BGPR01003051">
    <property type="protein sequence ID" value="GBM83023.1"/>
    <property type="molecule type" value="Genomic_DNA"/>
</dbReference>
<organism evidence="1 2">
    <name type="scientific">Araneus ventricosus</name>
    <name type="common">Orbweaver spider</name>
    <name type="synonym">Epeira ventricosa</name>
    <dbReference type="NCBI Taxonomy" id="182803"/>
    <lineage>
        <taxon>Eukaryota</taxon>
        <taxon>Metazoa</taxon>
        <taxon>Ecdysozoa</taxon>
        <taxon>Arthropoda</taxon>
        <taxon>Chelicerata</taxon>
        <taxon>Arachnida</taxon>
        <taxon>Araneae</taxon>
        <taxon>Araneomorphae</taxon>
        <taxon>Entelegynae</taxon>
        <taxon>Araneoidea</taxon>
        <taxon>Araneidae</taxon>
        <taxon>Araneus</taxon>
    </lineage>
</organism>
<protein>
    <submittedName>
        <fullName evidence="1">Uncharacterized protein</fullName>
    </submittedName>
</protein>
<comment type="caution">
    <text evidence="1">The sequence shown here is derived from an EMBL/GenBank/DDBJ whole genome shotgun (WGS) entry which is preliminary data.</text>
</comment>
<dbReference type="Proteomes" id="UP000499080">
    <property type="component" value="Unassembled WGS sequence"/>
</dbReference>
<name>A0A4Y2IYR4_ARAVE</name>
<accession>A0A4Y2IYR4</accession>
<dbReference type="AlphaFoldDB" id="A0A4Y2IYR4"/>
<evidence type="ECO:0000313" key="2">
    <source>
        <dbReference type="Proteomes" id="UP000499080"/>
    </source>
</evidence>
<proteinExistence type="predicted"/>
<evidence type="ECO:0000313" key="1">
    <source>
        <dbReference type="EMBL" id="GBM83023.1"/>
    </source>
</evidence>